<sequence>MMHEDSPKMSVTQGLNASMSQPKSDMVLDGTVEYEMSSTEAKPSENIQMDLKIAYADPLNDNTIRIRVHLDLLLSINLFWDMRPLDAPSDLAGPKAVPLSLGNCVSVSVGRASSAAVPPSPPPGPPPPQHLTLPLPPHQGP</sequence>
<dbReference type="AlphaFoldDB" id="A0A8J2Q7T7"/>
<protein>
    <submittedName>
        <fullName evidence="2">(African queen) hypothetical protein</fullName>
    </submittedName>
</protein>
<dbReference type="Proteomes" id="UP000789524">
    <property type="component" value="Unassembled WGS sequence"/>
</dbReference>
<evidence type="ECO:0000313" key="3">
    <source>
        <dbReference type="Proteomes" id="UP000789524"/>
    </source>
</evidence>
<keyword evidence="3" id="KW-1185">Reference proteome</keyword>
<feature type="region of interest" description="Disordered" evidence="1">
    <location>
        <begin position="110"/>
        <end position="141"/>
    </location>
</feature>
<comment type="caution">
    <text evidence="2">The sequence shown here is derived from an EMBL/GenBank/DDBJ whole genome shotgun (WGS) entry which is preliminary data.</text>
</comment>
<feature type="compositionally biased region" description="Polar residues" evidence="1">
    <location>
        <begin position="9"/>
        <end position="23"/>
    </location>
</feature>
<feature type="region of interest" description="Disordered" evidence="1">
    <location>
        <begin position="1"/>
        <end position="23"/>
    </location>
</feature>
<dbReference type="OrthoDB" id="7477289at2759"/>
<name>A0A8J2Q7T7_9NEOP</name>
<accession>A0A8J2Q7T7</accession>
<reference evidence="2" key="1">
    <citation type="submission" date="2021-09" db="EMBL/GenBank/DDBJ databases">
        <authorList>
            <person name="Martin H S."/>
        </authorList>
    </citation>
    <scope>NUCLEOTIDE SEQUENCE</scope>
</reference>
<evidence type="ECO:0000313" key="2">
    <source>
        <dbReference type="EMBL" id="CAG9558287.1"/>
    </source>
</evidence>
<organism evidence="2 3">
    <name type="scientific">Danaus chrysippus</name>
    <name type="common">African queen</name>
    <dbReference type="NCBI Taxonomy" id="151541"/>
    <lineage>
        <taxon>Eukaryota</taxon>
        <taxon>Metazoa</taxon>
        <taxon>Ecdysozoa</taxon>
        <taxon>Arthropoda</taxon>
        <taxon>Hexapoda</taxon>
        <taxon>Insecta</taxon>
        <taxon>Pterygota</taxon>
        <taxon>Neoptera</taxon>
        <taxon>Endopterygota</taxon>
        <taxon>Lepidoptera</taxon>
        <taxon>Glossata</taxon>
        <taxon>Ditrysia</taxon>
        <taxon>Papilionoidea</taxon>
        <taxon>Nymphalidae</taxon>
        <taxon>Danainae</taxon>
        <taxon>Danaini</taxon>
        <taxon>Danaina</taxon>
        <taxon>Danaus</taxon>
        <taxon>Anosia</taxon>
    </lineage>
</organism>
<feature type="compositionally biased region" description="Pro residues" evidence="1">
    <location>
        <begin position="118"/>
        <end position="141"/>
    </location>
</feature>
<gene>
    <name evidence="2" type="ORF">DCHRY22_LOCUS456</name>
</gene>
<dbReference type="EMBL" id="CAKASE010000043">
    <property type="protein sequence ID" value="CAG9558287.1"/>
    <property type="molecule type" value="Genomic_DNA"/>
</dbReference>
<evidence type="ECO:0000256" key="1">
    <source>
        <dbReference type="SAM" id="MobiDB-lite"/>
    </source>
</evidence>
<proteinExistence type="predicted"/>